<gene>
    <name evidence="1" type="ORF">P872_01690</name>
</gene>
<evidence type="ECO:0000313" key="1">
    <source>
        <dbReference type="EMBL" id="ERM84001.1"/>
    </source>
</evidence>
<organism evidence="1 2">
    <name type="scientific">Rhodonellum psychrophilum GCM71 = DSM 17998</name>
    <dbReference type="NCBI Taxonomy" id="1123057"/>
    <lineage>
        <taxon>Bacteria</taxon>
        <taxon>Pseudomonadati</taxon>
        <taxon>Bacteroidota</taxon>
        <taxon>Cytophagia</taxon>
        <taxon>Cytophagales</taxon>
        <taxon>Cytophagaceae</taxon>
        <taxon>Rhodonellum</taxon>
    </lineage>
</organism>
<dbReference type="Proteomes" id="UP000016843">
    <property type="component" value="Unassembled WGS sequence"/>
</dbReference>
<proteinExistence type="predicted"/>
<accession>U5C501</accession>
<evidence type="ECO:0000313" key="2">
    <source>
        <dbReference type="Proteomes" id="UP000016843"/>
    </source>
</evidence>
<comment type="caution">
    <text evidence="1">The sequence shown here is derived from an EMBL/GenBank/DDBJ whole genome shotgun (WGS) entry which is preliminary data.</text>
</comment>
<protein>
    <submittedName>
        <fullName evidence="1">Uncharacterized protein</fullName>
    </submittedName>
</protein>
<sequence length="112" mass="12996">MARVTPEIFVSNPIKPIRKDCIGETGIYNHLSDSLDLEKLMLFFDRLLSKFCIFKASNLTRLPITSDFWCIKHEKIRNYTRLAKNFVAKGLSQSIDNSSEQVAERKFYTGFK</sequence>
<dbReference type="AlphaFoldDB" id="U5C501"/>
<name>U5C501_9BACT</name>
<dbReference type="EMBL" id="AWXR01000008">
    <property type="protein sequence ID" value="ERM84001.1"/>
    <property type="molecule type" value="Genomic_DNA"/>
</dbReference>
<reference evidence="1 2" key="1">
    <citation type="journal article" date="2013" name="Genome Announc.">
        <title>Draft Genome Sequence of the Psychrophilic and Alkaliphilic Rhodonellum psychrophilum Strain GCM71T.</title>
        <authorList>
            <person name="Hauptmann A.L."/>
            <person name="Glaring M.A."/>
            <person name="Hallin P.F."/>
            <person name="Prieme A."/>
            <person name="Stougaard P."/>
        </authorList>
    </citation>
    <scope>NUCLEOTIDE SEQUENCE [LARGE SCALE GENOMIC DNA]</scope>
    <source>
        <strain evidence="1 2">GCM71</strain>
    </source>
</reference>
<keyword evidence="2" id="KW-1185">Reference proteome</keyword>